<dbReference type="EMBL" id="ODYU01010489">
    <property type="protein sequence ID" value="SOQ55634.1"/>
    <property type="molecule type" value="Genomic_DNA"/>
</dbReference>
<keyword evidence="1" id="KW-0472">Membrane</keyword>
<keyword evidence="1" id="KW-1133">Transmembrane helix</keyword>
<protein>
    <submittedName>
        <fullName evidence="2">SFRICE_028689</fullName>
    </submittedName>
</protein>
<proteinExistence type="predicted"/>
<evidence type="ECO:0000256" key="1">
    <source>
        <dbReference type="SAM" id="Phobius"/>
    </source>
</evidence>
<name>A0A2H1WT75_SPOFR</name>
<keyword evidence="1" id="KW-0812">Transmembrane</keyword>
<dbReference type="AlphaFoldDB" id="A0A2H1WT75"/>
<organism evidence="2">
    <name type="scientific">Spodoptera frugiperda</name>
    <name type="common">Fall armyworm</name>
    <dbReference type="NCBI Taxonomy" id="7108"/>
    <lineage>
        <taxon>Eukaryota</taxon>
        <taxon>Metazoa</taxon>
        <taxon>Ecdysozoa</taxon>
        <taxon>Arthropoda</taxon>
        <taxon>Hexapoda</taxon>
        <taxon>Insecta</taxon>
        <taxon>Pterygota</taxon>
        <taxon>Neoptera</taxon>
        <taxon>Endopterygota</taxon>
        <taxon>Lepidoptera</taxon>
        <taxon>Glossata</taxon>
        <taxon>Ditrysia</taxon>
        <taxon>Noctuoidea</taxon>
        <taxon>Noctuidae</taxon>
        <taxon>Amphipyrinae</taxon>
        <taxon>Spodoptera</taxon>
    </lineage>
</organism>
<gene>
    <name evidence="2" type="ORF">SFRICE_028689</name>
</gene>
<reference evidence="2" key="1">
    <citation type="submission" date="2016-07" db="EMBL/GenBank/DDBJ databases">
        <authorList>
            <person name="Bretaudeau A."/>
        </authorList>
    </citation>
    <scope>NUCLEOTIDE SEQUENCE</scope>
    <source>
        <strain evidence="2">Rice</strain>
        <tissue evidence="2">Whole body</tissue>
    </source>
</reference>
<sequence length="98" mass="11164">MPFAITISESQARNNILLALNIIGVIACLCTNTLLVLIALGVILQEPDISPVMAEHVRYFYNRTFHLKTLDWRLTPIEDSYLFYLNHLDVLIMSSSIK</sequence>
<feature type="transmembrane region" description="Helical" evidence="1">
    <location>
        <begin position="16"/>
        <end position="44"/>
    </location>
</feature>
<accession>A0A2H1WT75</accession>
<evidence type="ECO:0000313" key="2">
    <source>
        <dbReference type="EMBL" id="SOQ55634.1"/>
    </source>
</evidence>